<proteinExistence type="predicted"/>
<protein>
    <submittedName>
        <fullName evidence="2">Uncharacterized protein</fullName>
    </submittedName>
</protein>
<accession>A0A6M3KIN5</accession>
<name>A0A6M3KIN5_9ZZZZ</name>
<dbReference type="EMBL" id="MT141557">
    <property type="protein sequence ID" value="QJA66556.1"/>
    <property type="molecule type" value="Genomic_DNA"/>
</dbReference>
<evidence type="ECO:0000313" key="1">
    <source>
        <dbReference type="EMBL" id="QJA66556.1"/>
    </source>
</evidence>
<evidence type="ECO:0000313" key="2">
    <source>
        <dbReference type="EMBL" id="QJA81877.1"/>
    </source>
</evidence>
<dbReference type="AlphaFoldDB" id="A0A6M3KIN5"/>
<reference evidence="2" key="1">
    <citation type="submission" date="2020-03" db="EMBL/GenBank/DDBJ databases">
        <title>The deep terrestrial virosphere.</title>
        <authorList>
            <person name="Holmfeldt K."/>
            <person name="Nilsson E."/>
            <person name="Simone D."/>
            <person name="Lopez-Fernandez M."/>
            <person name="Wu X."/>
            <person name="de Brujin I."/>
            <person name="Lundin D."/>
            <person name="Andersson A."/>
            <person name="Bertilsson S."/>
            <person name="Dopson M."/>
        </authorList>
    </citation>
    <scope>NUCLEOTIDE SEQUENCE</scope>
    <source>
        <strain evidence="2">MM415A00476</strain>
        <strain evidence="1">MM415B00342</strain>
    </source>
</reference>
<dbReference type="EMBL" id="MT142473">
    <property type="protein sequence ID" value="QJA81877.1"/>
    <property type="molecule type" value="Genomic_DNA"/>
</dbReference>
<organism evidence="2">
    <name type="scientific">viral metagenome</name>
    <dbReference type="NCBI Taxonomy" id="1070528"/>
    <lineage>
        <taxon>unclassified sequences</taxon>
        <taxon>metagenomes</taxon>
        <taxon>organismal metagenomes</taxon>
    </lineage>
</organism>
<sequence length="172" mass="18851">MKTDWTITGVGGQAVVAEGGSMRCQLTGYKMMLWSARNNLVNAEVIGSVKLYASANAVAGFVLRCDVTGDNAYLLRIVGYSPKRYMLYRIVAGVYTLLGQADSVEPQGVYTTIRFRVDGDQVSVEEKILGTWNLIKVCTDGYITAGGYAGLKNESVSGYYAWYDDVTIQERP</sequence>
<gene>
    <name evidence="2" type="ORF">MM415A00476_0009</name>
    <name evidence="1" type="ORF">MM415B00342_0018</name>
</gene>
<dbReference type="Gene3D" id="2.60.120.560">
    <property type="entry name" value="Exo-inulinase, domain 1"/>
    <property type="match status" value="1"/>
</dbReference>